<dbReference type="Pfam" id="PF00534">
    <property type="entry name" value="Glycos_transf_1"/>
    <property type="match status" value="1"/>
</dbReference>
<protein>
    <submittedName>
        <fullName evidence="5">Glycosyltransferase</fullName>
    </submittedName>
</protein>
<proteinExistence type="predicted"/>
<evidence type="ECO:0000313" key="5">
    <source>
        <dbReference type="EMBL" id="CAA9472650.1"/>
    </source>
</evidence>
<dbReference type="EMBL" id="CADCVQ010000009">
    <property type="protein sequence ID" value="CAA9472650.1"/>
    <property type="molecule type" value="Genomic_DNA"/>
</dbReference>
<dbReference type="GO" id="GO:0016757">
    <property type="term" value="F:glycosyltransferase activity"/>
    <property type="evidence" value="ECO:0007669"/>
    <property type="project" value="UniProtKB-KW"/>
</dbReference>
<sequence>MSTDAVGGVWTYASELRAELATAGVDVTLATLGPQPPLEPGGRWLDCRLEWQDDPWDDVRASGEWLREQARAVGADVVHLNGYAHAALDWNVPVVTVAHSCVLSWHEAVRGAPGGAAWARYRDAVATGLRGADAIVTPTAAMRSALRRHYDLTQRCRVIPNGVSAHPLALATRERLVLAAGRLWDEAKGLDTLDAAAQGLPWPVEVAGAAGGREARYVRLLGHLQRVALRARMGRAAIFAHPTRYEPFGLVVLEAALGGGALVLGDIDSLREQWDGAAVFVKPGDSAALHAALQGLVDDDPLRSKLARAARVRAQARDVGTTAGAYRELYERLCARRRVTA</sequence>
<gene>
    <name evidence="5" type="ORF">AVDCRST_MAG67-313</name>
</gene>
<dbReference type="Pfam" id="PF13439">
    <property type="entry name" value="Glyco_transf_4"/>
    <property type="match status" value="1"/>
</dbReference>
<dbReference type="SUPFAM" id="SSF53756">
    <property type="entry name" value="UDP-Glycosyltransferase/glycogen phosphorylase"/>
    <property type="match status" value="1"/>
</dbReference>
<dbReference type="InterPro" id="IPR001296">
    <property type="entry name" value="Glyco_trans_1"/>
</dbReference>
<dbReference type="CDD" id="cd03801">
    <property type="entry name" value="GT4_PimA-like"/>
    <property type="match status" value="1"/>
</dbReference>
<accession>A0A6J4RFL9</accession>
<dbReference type="InterPro" id="IPR028098">
    <property type="entry name" value="Glyco_trans_4-like_N"/>
</dbReference>
<dbReference type="PANTHER" id="PTHR12526">
    <property type="entry name" value="GLYCOSYLTRANSFERASE"/>
    <property type="match status" value="1"/>
</dbReference>
<name>A0A6J4RFL9_9ACTN</name>
<feature type="domain" description="Glycosyltransferase subfamily 4-like N-terminal" evidence="4">
    <location>
        <begin position="6"/>
        <end position="164"/>
    </location>
</feature>
<dbReference type="Gene3D" id="3.40.50.2000">
    <property type="entry name" value="Glycogen Phosphorylase B"/>
    <property type="match status" value="2"/>
</dbReference>
<evidence type="ECO:0000259" key="3">
    <source>
        <dbReference type="Pfam" id="PF00534"/>
    </source>
</evidence>
<dbReference type="PANTHER" id="PTHR12526:SF510">
    <property type="entry name" value="D-INOSITOL 3-PHOSPHATE GLYCOSYLTRANSFERASE"/>
    <property type="match status" value="1"/>
</dbReference>
<evidence type="ECO:0000259" key="4">
    <source>
        <dbReference type="Pfam" id="PF13439"/>
    </source>
</evidence>
<reference evidence="5" key="1">
    <citation type="submission" date="2020-02" db="EMBL/GenBank/DDBJ databases">
        <authorList>
            <person name="Meier V. D."/>
        </authorList>
    </citation>
    <scope>NUCLEOTIDE SEQUENCE</scope>
    <source>
        <strain evidence="5">AVDCRST_MAG67</strain>
    </source>
</reference>
<keyword evidence="2 5" id="KW-0808">Transferase</keyword>
<feature type="domain" description="Glycosyl transferase family 1" evidence="3">
    <location>
        <begin position="218"/>
        <end position="311"/>
    </location>
</feature>
<organism evidence="5">
    <name type="scientific">uncultured Solirubrobacteraceae bacterium</name>
    <dbReference type="NCBI Taxonomy" id="1162706"/>
    <lineage>
        <taxon>Bacteria</taxon>
        <taxon>Bacillati</taxon>
        <taxon>Actinomycetota</taxon>
        <taxon>Thermoleophilia</taxon>
        <taxon>Solirubrobacterales</taxon>
        <taxon>Solirubrobacteraceae</taxon>
        <taxon>environmental samples</taxon>
    </lineage>
</organism>
<evidence type="ECO:0000256" key="2">
    <source>
        <dbReference type="ARBA" id="ARBA00022679"/>
    </source>
</evidence>
<keyword evidence="1" id="KW-0328">Glycosyltransferase</keyword>
<evidence type="ECO:0000256" key="1">
    <source>
        <dbReference type="ARBA" id="ARBA00022676"/>
    </source>
</evidence>
<dbReference type="AlphaFoldDB" id="A0A6J4RFL9"/>